<name>A0A512DHH6_9PROT</name>
<evidence type="ECO:0000259" key="1">
    <source>
        <dbReference type="SMART" id="SM00849"/>
    </source>
</evidence>
<dbReference type="PANTHER" id="PTHR23131:SF4">
    <property type="entry name" value="METALLO-BETA-LACTAMASE SUPERFAMILY POTEIN"/>
    <property type="match status" value="1"/>
</dbReference>
<dbReference type="Gene3D" id="1.10.10.10">
    <property type="entry name" value="Winged helix-like DNA-binding domain superfamily/Winged helix DNA-binding domain"/>
    <property type="match status" value="1"/>
</dbReference>
<keyword evidence="3" id="KW-1185">Reference proteome</keyword>
<protein>
    <submittedName>
        <fullName evidence="2">MBL fold metallo-hydrolase</fullName>
    </submittedName>
</protein>
<dbReference type="PANTHER" id="PTHR23131">
    <property type="entry name" value="ENDORIBONUCLEASE LACTB2"/>
    <property type="match status" value="1"/>
</dbReference>
<dbReference type="InterPro" id="IPR050662">
    <property type="entry name" value="Sec-metab_biosynth-thioest"/>
</dbReference>
<accession>A0A512DHH6</accession>
<dbReference type="Proteomes" id="UP000321523">
    <property type="component" value="Unassembled WGS sequence"/>
</dbReference>
<dbReference type="InterPro" id="IPR001279">
    <property type="entry name" value="Metallo-B-lactamas"/>
</dbReference>
<proteinExistence type="predicted"/>
<evidence type="ECO:0000313" key="2">
    <source>
        <dbReference type="EMBL" id="GEO35902.1"/>
    </source>
</evidence>
<organism evidence="2 3">
    <name type="scientific">Skermanella aerolata</name>
    <dbReference type="NCBI Taxonomy" id="393310"/>
    <lineage>
        <taxon>Bacteria</taxon>
        <taxon>Pseudomonadati</taxon>
        <taxon>Pseudomonadota</taxon>
        <taxon>Alphaproteobacteria</taxon>
        <taxon>Rhodospirillales</taxon>
        <taxon>Azospirillaceae</taxon>
        <taxon>Skermanella</taxon>
    </lineage>
</organism>
<dbReference type="Pfam" id="PF00753">
    <property type="entry name" value="Lactamase_B"/>
    <property type="match status" value="1"/>
</dbReference>
<feature type="domain" description="Metallo-beta-lactamase" evidence="1">
    <location>
        <begin position="18"/>
        <end position="234"/>
    </location>
</feature>
<dbReference type="Pfam" id="PF21221">
    <property type="entry name" value="B_lactamase-like_C"/>
    <property type="match status" value="1"/>
</dbReference>
<dbReference type="InterPro" id="IPR036388">
    <property type="entry name" value="WH-like_DNA-bd_sf"/>
</dbReference>
<comment type="caution">
    <text evidence="2">The sequence shown here is derived from an EMBL/GenBank/DDBJ whole genome shotgun (WGS) entry which is preliminary data.</text>
</comment>
<dbReference type="AlphaFoldDB" id="A0A512DHH6"/>
<dbReference type="EMBL" id="BJYZ01000001">
    <property type="protein sequence ID" value="GEO35902.1"/>
    <property type="molecule type" value="Genomic_DNA"/>
</dbReference>
<sequence length="321" mass="35731">MAPGILWVRMPLPFALNHINIWLLEDDAGWTVVDTGIGSNRTRDYWEQVFASALGGKPIVRVVATHFHPDHIGLAAWLVERWDAEFCASLTEWLLGRALSQENPETMVRNGLAFYRRAGLDDASLGVLAERGNAYARGVESLPPVLRRLREGDRIAIGGNEWRVIIGGGHSPEHVSLYSQSAGILIAGDQVLPRISPNISVWPAEPEADPLTDFLQTLERFRIVPDDTLILPSHDTPFRGLHARLDGLAAHHRERLSETLAACEAPRSIADVTRIMFRRELDPHQLVFAVGEALAHLNHLFRRGLLTRTTDADGVLLFRKA</sequence>
<dbReference type="SUPFAM" id="SSF56281">
    <property type="entry name" value="Metallo-hydrolase/oxidoreductase"/>
    <property type="match status" value="1"/>
</dbReference>
<evidence type="ECO:0000313" key="3">
    <source>
        <dbReference type="Proteomes" id="UP000321523"/>
    </source>
</evidence>
<keyword evidence="2" id="KW-0378">Hydrolase</keyword>
<dbReference type="GO" id="GO:0016787">
    <property type="term" value="F:hydrolase activity"/>
    <property type="evidence" value="ECO:0007669"/>
    <property type="project" value="UniProtKB-KW"/>
</dbReference>
<dbReference type="Gene3D" id="3.60.15.10">
    <property type="entry name" value="Ribonuclease Z/Hydroxyacylglutathione hydrolase-like"/>
    <property type="match status" value="1"/>
</dbReference>
<reference evidence="2 3" key="1">
    <citation type="submission" date="2019-07" db="EMBL/GenBank/DDBJ databases">
        <title>Whole genome shotgun sequence of Skermanella aerolata NBRC 106429.</title>
        <authorList>
            <person name="Hosoyama A."/>
            <person name="Uohara A."/>
            <person name="Ohji S."/>
            <person name="Ichikawa N."/>
        </authorList>
    </citation>
    <scope>NUCLEOTIDE SEQUENCE [LARGE SCALE GENOMIC DNA]</scope>
    <source>
        <strain evidence="2 3">NBRC 106429</strain>
    </source>
</reference>
<dbReference type="InterPro" id="IPR036866">
    <property type="entry name" value="RibonucZ/Hydroxyglut_hydro"/>
</dbReference>
<gene>
    <name evidence="2" type="ORF">SAE02_00500</name>
</gene>
<dbReference type="SMART" id="SM00849">
    <property type="entry name" value="Lactamase_B"/>
    <property type="match status" value="1"/>
</dbReference>
<dbReference type="InterPro" id="IPR048933">
    <property type="entry name" value="B_lactamase-like_C"/>
</dbReference>